<comment type="pathway">
    <text evidence="11">Porphyrin-containing compound metabolism.</text>
</comment>
<evidence type="ECO:0000256" key="1">
    <source>
        <dbReference type="ARBA" id="ARBA00004141"/>
    </source>
</evidence>
<accession>A0A0W0TKF6</accession>
<feature type="transmembrane region" description="Helical" evidence="12">
    <location>
        <begin position="306"/>
        <end position="326"/>
    </location>
</feature>
<dbReference type="PANTHER" id="PTHR35457:SF1">
    <property type="entry name" value="HEME A SYNTHASE"/>
    <property type="match status" value="1"/>
</dbReference>
<dbReference type="GO" id="GO:0016020">
    <property type="term" value="C:membrane"/>
    <property type="evidence" value="ECO:0007669"/>
    <property type="project" value="UniProtKB-SubCell"/>
</dbReference>
<dbReference type="InterPro" id="IPR003780">
    <property type="entry name" value="COX15/CtaA_fam"/>
</dbReference>
<evidence type="ECO:0000256" key="9">
    <source>
        <dbReference type="ARBA" id="ARBA00023136"/>
    </source>
</evidence>
<evidence type="ECO:0000256" key="4">
    <source>
        <dbReference type="ARBA" id="ARBA00022723"/>
    </source>
</evidence>
<evidence type="ECO:0000313" key="14">
    <source>
        <dbReference type="EMBL" id="SPX60259.1"/>
    </source>
</evidence>
<feature type="transmembrane region" description="Helical" evidence="12">
    <location>
        <begin position="80"/>
        <end position="98"/>
    </location>
</feature>
<evidence type="ECO:0000256" key="12">
    <source>
        <dbReference type="SAM" id="Phobius"/>
    </source>
</evidence>
<keyword evidence="15" id="KW-1185">Reference proteome</keyword>
<evidence type="ECO:0000256" key="6">
    <source>
        <dbReference type="ARBA" id="ARBA00023002"/>
    </source>
</evidence>
<name>A0A0W0TKF6_9GAMM</name>
<organism evidence="13 15">
    <name type="scientific">Legionella feeleii</name>
    <dbReference type="NCBI Taxonomy" id="453"/>
    <lineage>
        <taxon>Bacteria</taxon>
        <taxon>Pseudomonadati</taxon>
        <taxon>Pseudomonadota</taxon>
        <taxon>Gammaproteobacteria</taxon>
        <taxon>Legionellales</taxon>
        <taxon>Legionellaceae</taxon>
        <taxon>Legionella</taxon>
    </lineage>
</organism>
<keyword evidence="3 12" id="KW-0812">Transmembrane</keyword>
<keyword evidence="2" id="KW-1003">Cell membrane</keyword>
<evidence type="ECO:0000313" key="13">
    <source>
        <dbReference type="EMBL" id="KTC95981.1"/>
    </source>
</evidence>
<gene>
    <name evidence="13" type="ORF">Lfee_2343</name>
    <name evidence="14" type="ORF">NCTC12022_00975</name>
</gene>
<dbReference type="Proteomes" id="UP000054698">
    <property type="component" value="Unassembled WGS sequence"/>
</dbReference>
<keyword evidence="8" id="KW-0350">Heme biosynthesis</keyword>
<evidence type="ECO:0000256" key="10">
    <source>
        <dbReference type="ARBA" id="ARBA00023157"/>
    </source>
</evidence>
<evidence type="ECO:0000256" key="5">
    <source>
        <dbReference type="ARBA" id="ARBA00022989"/>
    </source>
</evidence>
<dbReference type="InterPro" id="IPR050450">
    <property type="entry name" value="COX15/CtaA_HemeA_synthase"/>
</dbReference>
<feature type="transmembrane region" description="Helical" evidence="12">
    <location>
        <begin position="110"/>
        <end position="127"/>
    </location>
</feature>
<dbReference type="GO" id="GO:0006784">
    <property type="term" value="P:heme A biosynthetic process"/>
    <property type="evidence" value="ECO:0007669"/>
    <property type="project" value="InterPro"/>
</dbReference>
<dbReference type="STRING" id="453.Lfee_2343"/>
<feature type="transmembrane region" description="Helical" evidence="12">
    <location>
        <begin position="172"/>
        <end position="191"/>
    </location>
</feature>
<proteinExistence type="predicted"/>
<evidence type="ECO:0000256" key="11">
    <source>
        <dbReference type="ARBA" id="ARBA00023444"/>
    </source>
</evidence>
<dbReference type="PATRIC" id="fig|453.4.peg.2565"/>
<feature type="transmembrane region" description="Helical" evidence="12">
    <location>
        <begin position="245"/>
        <end position="267"/>
    </location>
</feature>
<keyword evidence="10" id="KW-1015">Disulfide bond</keyword>
<dbReference type="EMBL" id="UASS01000008">
    <property type="protein sequence ID" value="SPX60259.1"/>
    <property type="molecule type" value="Genomic_DNA"/>
</dbReference>
<evidence type="ECO:0000256" key="2">
    <source>
        <dbReference type="ARBA" id="ARBA00022475"/>
    </source>
</evidence>
<dbReference type="RefSeq" id="WP_058447041.1">
    <property type="nucleotide sequence ID" value="NZ_CAAAHT010000035.1"/>
</dbReference>
<evidence type="ECO:0000256" key="8">
    <source>
        <dbReference type="ARBA" id="ARBA00023133"/>
    </source>
</evidence>
<evidence type="ECO:0000313" key="16">
    <source>
        <dbReference type="Proteomes" id="UP000251942"/>
    </source>
</evidence>
<keyword evidence="9 12" id="KW-0472">Membrane</keyword>
<reference evidence="14 16" key="2">
    <citation type="submission" date="2018-06" db="EMBL/GenBank/DDBJ databases">
        <authorList>
            <consortium name="Pathogen Informatics"/>
            <person name="Doyle S."/>
        </authorList>
    </citation>
    <scope>NUCLEOTIDE SEQUENCE [LARGE SCALE GENOMIC DNA]</scope>
    <source>
        <strain evidence="14 16">NCTC12022</strain>
    </source>
</reference>
<keyword evidence="5 12" id="KW-1133">Transmembrane helix</keyword>
<dbReference type="GO" id="GO:0016491">
    <property type="term" value="F:oxidoreductase activity"/>
    <property type="evidence" value="ECO:0007669"/>
    <property type="project" value="UniProtKB-KW"/>
</dbReference>
<dbReference type="EMBL" id="LNYB01000082">
    <property type="protein sequence ID" value="KTC95981.1"/>
    <property type="molecule type" value="Genomic_DNA"/>
</dbReference>
<keyword evidence="6" id="KW-0560">Oxidoreductase</keyword>
<protein>
    <submittedName>
        <fullName evidence="13">Cytochrome c oxidase assembly protein</fullName>
    </submittedName>
</protein>
<feature type="transmembrane region" description="Helical" evidence="12">
    <location>
        <begin position="133"/>
        <end position="152"/>
    </location>
</feature>
<keyword evidence="4" id="KW-0479">Metal-binding</keyword>
<dbReference type="AlphaFoldDB" id="A0A0W0TKF6"/>
<evidence type="ECO:0000313" key="15">
    <source>
        <dbReference type="Proteomes" id="UP000054698"/>
    </source>
</evidence>
<comment type="subcellular location">
    <subcellularLocation>
        <location evidence="1">Membrane</location>
        <topology evidence="1">Multi-pass membrane protein</topology>
    </subcellularLocation>
</comment>
<feature type="transmembrane region" description="Helical" evidence="12">
    <location>
        <begin position="12"/>
        <end position="29"/>
    </location>
</feature>
<sequence length="348" mass="38818">MQLKAVRYATTIAVILALFVVMLGAYTRLTDAGLGCPDWPGCYGHMVLPKAQKALESAQNQYPYSPIETRKAWTEMAHRYAAGTLGLLILFIAANVLWRRLRGVRLPWQLPLTLVFLVLFQAALGMWTVTLKLLPVVVMGHLLGGILIFSCLSRFRLQLSPITPVMLPQWRFWVGLAVVIVFCQIALGGWVSSNYAGISCIGFPQCNGQWWPVLHFSQGFNLFAPVGANYQGGVLDSEIRTTIQYIHRLGAVLTAVYVLSLSLLLLFKTNSRYLRRITLLAIFLVITQFALGVMNVIYLLPLWVAVAHNGVAAMLMATVLMMLYLIRPLPTAVEFGKKSIQRRLGDEH</sequence>
<evidence type="ECO:0000256" key="7">
    <source>
        <dbReference type="ARBA" id="ARBA00023004"/>
    </source>
</evidence>
<feature type="transmembrane region" description="Helical" evidence="12">
    <location>
        <begin position="279"/>
        <end position="300"/>
    </location>
</feature>
<evidence type="ECO:0000256" key="3">
    <source>
        <dbReference type="ARBA" id="ARBA00022692"/>
    </source>
</evidence>
<dbReference type="Proteomes" id="UP000251942">
    <property type="component" value="Unassembled WGS sequence"/>
</dbReference>
<dbReference type="OrthoDB" id="1447144at2"/>
<dbReference type="GO" id="GO:0046872">
    <property type="term" value="F:metal ion binding"/>
    <property type="evidence" value="ECO:0007669"/>
    <property type="project" value="UniProtKB-KW"/>
</dbReference>
<dbReference type="Pfam" id="PF02628">
    <property type="entry name" value="COX15-CtaA"/>
    <property type="match status" value="1"/>
</dbReference>
<reference evidence="13 15" key="1">
    <citation type="submission" date="2015-11" db="EMBL/GenBank/DDBJ databases">
        <title>Genomic analysis of 38 Legionella species identifies large and diverse effector repertoires.</title>
        <authorList>
            <person name="Burstein D."/>
            <person name="Amaro F."/>
            <person name="Zusman T."/>
            <person name="Lifshitz Z."/>
            <person name="Cohen O."/>
            <person name="Gilbert J.A."/>
            <person name="Pupko T."/>
            <person name="Shuman H.A."/>
            <person name="Segal G."/>
        </authorList>
    </citation>
    <scope>NUCLEOTIDE SEQUENCE [LARGE SCALE GENOMIC DNA]</scope>
    <source>
        <strain evidence="13 15">WO-44C</strain>
    </source>
</reference>
<dbReference type="PANTHER" id="PTHR35457">
    <property type="entry name" value="HEME A SYNTHASE"/>
    <property type="match status" value="1"/>
</dbReference>
<keyword evidence="7" id="KW-0408">Iron</keyword>